<evidence type="ECO:0000256" key="1">
    <source>
        <dbReference type="SAM" id="MobiDB-lite"/>
    </source>
</evidence>
<evidence type="ECO:0000256" key="2">
    <source>
        <dbReference type="SAM" id="Phobius"/>
    </source>
</evidence>
<accession>A0A8H9G350</accession>
<proteinExistence type="predicted"/>
<keyword evidence="2" id="KW-0812">Transmembrane</keyword>
<gene>
    <name evidence="4" type="ORF">GCM10011516_26840</name>
</gene>
<comment type="caution">
    <text evidence="4">The sequence shown here is derived from an EMBL/GenBank/DDBJ whole genome shotgun (WGS) entry which is preliminary data.</text>
</comment>
<reference evidence="4" key="2">
    <citation type="submission" date="2020-09" db="EMBL/GenBank/DDBJ databases">
        <authorList>
            <person name="Sun Q."/>
            <person name="Zhou Y."/>
        </authorList>
    </citation>
    <scope>NUCLEOTIDE SEQUENCE</scope>
    <source>
        <strain evidence="4">CGMCC 1.15966</strain>
    </source>
</reference>
<feature type="domain" description="TPM" evidence="3">
    <location>
        <begin position="54"/>
        <end position="172"/>
    </location>
</feature>
<reference evidence="4" key="1">
    <citation type="journal article" date="2014" name="Int. J. Syst. Evol. Microbiol.">
        <title>Complete genome sequence of Corynebacterium casei LMG S-19264T (=DSM 44701T), isolated from a smear-ripened cheese.</title>
        <authorList>
            <consortium name="US DOE Joint Genome Institute (JGI-PGF)"/>
            <person name="Walter F."/>
            <person name="Albersmeier A."/>
            <person name="Kalinowski J."/>
            <person name="Ruckert C."/>
        </authorList>
    </citation>
    <scope>NUCLEOTIDE SEQUENCE</scope>
    <source>
        <strain evidence="4">CGMCC 1.15966</strain>
    </source>
</reference>
<feature type="transmembrane region" description="Helical" evidence="2">
    <location>
        <begin position="276"/>
        <end position="292"/>
    </location>
</feature>
<protein>
    <recommendedName>
        <fullName evidence="3">TPM domain-containing protein</fullName>
    </recommendedName>
</protein>
<evidence type="ECO:0000259" key="3">
    <source>
        <dbReference type="Pfam" id="PF04536"/>
    </source>
</evidence>
<keyword evidence="2" id="KW-1133">Transmembrane helix</keyword>
<dbReference type="PANTHER" id="PTHR30373:SF2">
    <property type="entry name" value="UPF0603 PROTEIN YGCG"/>
    <property type="match status" value="1"/>
</dbReference>
<evidence type="ECO:0000313" key="5">
    <source>
        <dbReference type="Proteomes" id="UP000614460"/>
    </source>
</evidence>
<keyword evidence="2" id="KW-0472">Membrane</keyword>
<dbReference type="Gene3D" id="3.10.310.50">
    <property type="match status" value="1"/>
</dbReference>
<dbReference type="Proteomes" id="UP000614460">
    <property type="component" value="Unassembled WGS sequence"/>
</dbReference>
<dbReference type="AlphaFoldDB" id="A0A8H9G350"/>
<dbReference type="EMBL" id="BMKM01000007">
    <property type="protein sequence ID" value="GGE27842.1"/>
    <property type="molecule type" value="Genomic_DNA"/>
</dbReference>
<name>A0A8H9G350_9SPHI</name>
<evidence type="ECO:0000313" key="4">
    <source>
        <dbReference type="EMBL" id="GGE27842.1"/>
    </source>
</evidence>
<feature type="transmembrane region" description="Helical" evidence="2">
    <location>
        <begin position="209"/>
        <end position="229"/>
    </location>
</feature>
<dbReference type="PANTHER" id="PTHR30373">
    <property type="entry name" value="UPF0603 PROTEIN YGCG"/>
    <property type="match status" value="1"/>
</dbReference>
<dbReference type="Pfam" id="PF04536">
    <property type="entry name" value="TPM_phosphatase"/>
    <property type="match status" value="1"/>
</dbReference>
<feature type="region of interest" description="Disordered" evidence="1">
    <location>
        <begin position="467"/>
        <end position="501"/>
    </location>
</feature>
<feature type="compositionally biased region" description="Gly residues" evidence="1">
    <location>
        <begin position="472"/>
        <end position="501"/>
    </location>
</feature>
<keyword evidence="5" id="KW-1185">Reference proteome</keyword>
<organism evidence="4 5">
    <name type="scientific">Sphingobacterium cellulitidis</name>
    <dbReference type="NCBI Taxonomy" id="1768011"/>
    <lineage>
        <taxon>Bacteria</taxon>
        <taxon>Pseudomonadati</taxon>
        <taxon>Bacteroidota</taxon>
        <taxon>Sphingobacteriia</taxon>
        <taxon>Sphingobacteriales</taxon>
        <taxon>Sphingobacteriaceae</taxon>
        <taxon>Sphingobacterium</taxon>
    </lineage>
</organism>
<feature type="transmembrane region" description="Helical" evidence="2">
    <location>
        <begin position="241"/>
        <end position="264"/>
    </location>
</feature>
<dbReference type="RefSeq" id="WP_182498651.1">
    <property type="nucleotide sequence ID" value="NZ_BMKM01000007.1"/>
</dbReference>
<feature type="transmembrane region" description="Helical" evidence="2">
    <location>
        <begin position="316"/>
        <end position="339"/>
    </location>
</feature>
<sequence>MNSILNSSNNFSKLFLLGVFVPLFLFILPIQAQTIYSIDNVPSPKEKGQDFFVSNPDGIIRESTVAMLDSISIDIEKHTGSEYTIVIVNDYQSDDDFQFALDLFKKWGIGKANVNNGLLLFIAKEKRQYRFISGYGMETIFPDAYLKRVGEKYLVPNFKNEDYDLGLILASEFIAKILKSPDSIKELESLMPEATPFFSWKNPNFKNSILVTGFFLLLYVYIHIVASRLKVKKQKLKPIAPFFYGLGCMGLLMFISVFIFAFIFENLEEVYQVKNIPYFLFVFWGLVLWMKIHDSQDAISKGYVDEQEKGNALRKFAGLAFLPSVVAPLALFNMGGITFRLNKNKNRFLPPDSSGNWERIKRTSNKAETNKYLNKGQLKEEKIKSRKYEIWTNKQSNEVKLIPWDINKKLFECPKCHFYTLEKNKENVIEKATYSSTGKAERIDDCENCDYVLVHDTYVLPKLVRSSSSGSGSSGSGGSSGGGGGSFGGGSSGGGGAGGRW</sequence>
<dbReference type="InterPro" id="IPR007621">
    <property type="entry name" value="TPM_dom"/>
</dbReference>